<comment type="caution">
    <text evidence="2">The sequence shown here is derived from an EMBL/GenBank/DDBJ whole genome shotgun (WGS) entry which is preliminary data.</text>
</comment>
<dbReference type="Proteomes" id="UP000215914">
    <property type="component" value="Unassembled WGS sequence"/>
</dbReference>
<dbReference type="EMBL" id="MNCJ02000332">
    <property type="protein sequence ID" value="KAF5754689.1"/>
    <property type="molecule type" value="Genomic_DNA"/>
</dbReference>
<feature type="compositionally biased region" description="Basic and acidic residues" evidence="1">
    <location>
        <begin position="80"/>
        <end position="90"/>
    </location>
</feature>
<gene>
    <name evidence="2" type="ORF">HanXRQr2_Chr17g0794111</name>
</gene>
<reference evidence="2" key="1">
    <citation type="journal article" date="2017" name="Nature">
        <title>The sunflower genome provides insights into oil metabolism, flowering and Asterid evolution.</title>
        <authorList>
            <person name="Badouin H."/>
            <person name="Gouzy J."/>
            <person name="Grassa C.J."/>
            <person name="Murat F."/>
            <person name="Staton S.E."/>
            <person name="Cottret L."/>
            <person name="Lelandais-Briere C."/>
            <person name="Owens G.L."/>
            <person name="Carrere S."/>
            <person name="Mayjonade B."/>
            <person name="Legrand L."/>
            <person name="Gill N."/>
            <person name="Kane N.C."/>
            <person name="Bowers J.E."/>
            <person name="Hubner S."/>
            <person name="Bellec A."/>
            <person name="Berard A."/>
            <person name="Berges H."/>
            <person name="Blanchet N."/>
            <person name="Boniface M.C."/>
            <person name="Brunel D."/>
            <person name="Catrice O."/>
            <person name="Chaidir N."/>
            <person name="Claudel C."/>
            <person name="Donnadieu C."/>
            <person name="Faraut T."/>
            <person name="Fievet G."/>
            <person name="Helmstetter N."/>
            <person name="King M."/>
            <person name="Knapp S.J."/>
            <person name="Lai Z."/>
            <person name="Le Paslier M.C."/>
            <person name="Lippi Y."/>
            <person name="Lorenzon L."/>
            <person name="Mandel J.R."/>
            <person name="Marage G."/>
            <person name="Marchand G."/>
            <person name="Marquand E."/>
            <person name="Bret-Mestries E."/>
            <person name="Morien E."/>
            <person name="Nambeesan S."/>
            <person name="Nguyen T."/>
            <person name="Pegot-Espagnet P."/>
            <person name="Pouilly N."/>
            <person name="Raftis F."/>
            <person name="Sallet E."/>
            <person name="Schiex T."/>
            <person name="Thomas J."/>
            <person name="Vandecasteele C."/>
            <person name="Vares D."/>
            <person name="Vear F."/>
            <person name="Vautrin S."/>
            <person name="Crespi M."/>
            <person name="Mangin B."/>
            <person name="Burke J.M."/>
            <person name="Salse J."/>
            <person name="Munos S."/>
            <person name="Vincourt P."/>
            <person name="Rieseberg L.H."/>
            <person name="Langlade N.B."/>
        </authorList>
    </citation>
    <scope>NUCLEOTIDE SEQUENCE</scope>
    <source>
        <tissue evidence="2">Leaves</tissue>
    </source>
</reference>
<dbReference type="AlphaFoldDB" id="A0A9K3GUC0"/>
<feature type="region of interest" description="Disordered" evidence="1">
    <location>
        <begin position="37"/>
        <end position="153"/>
    </location>
</feature>
<sequence length="292" mass="31445">MDALKVFRFSNLNFDFAEIIGDGEPFLKQIASAAYAIRPPGDPKAPLENPGGAESAAETGGSGSVRATAEVPEVNEDSDPEIRDLDRELKLPSSSTVVSPGKGKGAASSVSEVKDLIPRKRKANSHQVNPKKDHHYLPEVTKKAKSTLSISPDQVLTNLSEHISSRKSSRDKAPKTMSGPTMLYIGFVPDDDNVMETGDTGVLSKREKQSVSFTGTVLGSSLGSDCFLGDEKDQVSSLPSSWFGPEVMTFFRYADVFSDEIEVDRTVADDKFVPDLEVSHPDISTTPGGPRI</sequence>
<reference evidence="2" key="2">
    <citation type="submission" date="2020-06" db="EMBL/GenBank/DDBJ databases">
        <title>Helianthus annuus Genome sequencing and assembly Release 2.</title>
        <authorList>
            <person name="Gouzy J."/>
            <person name="Langlade N."/>
            <person name="Munos S."/>
        </authorList>
    </citation>
    <scope>NUCLEOTIDE SEQUENCE</scope>
    <source>
        <tissue evidence="2">Leaves</tissue>
    </source>
</reference>
<evidence type="ECO:0000313" key="3">
    <source>
        <dbReference type="Proteomes" id="UP000215914"/>
    </source>
</evidence>
<dbReference type="Gramene" id="mRNA:HanXRQr2_Chr17g0794111">
    <property type="protein sequence ID" value="CDS:HanXRQr2_Chr17g0794111.1"/>
    <property type="gene ID" value="HanXRQr2_Chr17g0794111"/>
</dbReference>
<keyword evidence="3" id="KW-1185">Reference proteome</keyword>
<accession>A0A9K3GUC0</accession>
<proteinExistence type="predicted"/>
<evidence type="ECO:0000313" key="2">
    <source>
        <dbReference type="EMBL" id="KAF5754689.1"/>
    </source>
</evidence>
<evidence type="ECO:0000256" key="1">
    <source>
        <dbReference type="SAM" id="MobiDB-lite"/>
    </source>
</evidence>
<protein>
    <submittedName>
        <fullName evidence="2">Uncharacterized protein</fullName>
    </submittedName>
</protein>
<name>A0A9K3GUC0_HELAN</name>
<organism evidence="2 3">
    <name type="scientific">Helianthus annuus</name>
    <name type="common">Common sunflower</name>
    <dbReference type="NCBI Taxonomy" id="4232"/>
    <lineage>
        <taxon>Eukaryota</taxon>
        <taxon>Viridiplantae</taxon>
        <taxon>Streptophyta</taxon>
        <taxon>Embryophyta</taxon>
        <taxon>Tracheophyta</taxon>
        <taxon>Spermatophyta</taxon>
        <taxon>Magnoliopsida</taxon>
        <taxon>eudicotyledons</taxon>
        <taxon>Gunneridae</taxon>
        <taxon>Pentapetalae</taxon>
        <taxon>asterids</taxon>
        <taxon>campanulids</taxon>
        <taxon>Asterales</taxon>
        <taxon>Asteraceae</taxon>
        <taxon>Asteroideae</taxon>
        <taxon>Heliantheae alliance</taxon>
        <taxon>Heliantheae</taxon>
        <taxon>Helianthus</taxon>
    </lineage>
</organism>